<keyword evidence="2" id="KW-0496">Mitochondrion</keyword>
<dbReference type="EMBL" id="KP165387">
    <property type="protein sequence ID" value="AJF22868.1"/>
    <property type="molecule type" value="Genomic_DNA"/>
</dbReference>
<dbReference type="Gene3D" id="3.40.50.10490">
    <property type="entry name" value="Glucose-6-phosphate isomerase like protein, domain 1"/>
    <property type="match status" value="2"/>
</dbReference>
<dbReference type="GeneID" id="22976035"/>
<sequence>MNNKILKQLASLSSYIGHSKSIWNPQMENYLFGHINGIHILNIEKTVNILQKDDFNNESNKYVQYIQSSQLLNGSLSNLITLINNYKNLKKEHEITENITLIRNVPDVIVIFNINHKHAFINEAISLKIPVISLVDSNNNPNLITYPLPSNNQYNPVISYFIDYIKKIINIGVIENLVIYNRKYKLYKNIKKNKYDI</sequence>
<evidence type="ECO:0000313" key="2">
    <source>
        <dbReference type="EMBL" id="AJF22868.1"/>
    </source>
</evidence>
<dbReference type="PANTHER" id="PTHR12534">
    <property type="entry name" value="30S RIBOSOMAL PROTEIN S2 PROKARYOTIC AND ORGANELLAR"/>
    <property type="match status" value="1"/>
</dbReference>
<reference evidence="2" key="1">
    <citation type="journal article" date="2014" name="Nucleic Acids Res.">
        <title>Widespread occurrence of organelle genome-encoded 5S rRNAs including permuted molecules.</title>
        <authorList>
            <person name="Valach M."/>
            <person name="Burger G."/>
            <person name="Gray M.W."/>
            <person name="Lang B.F."/>
        </authorList>
    </citation>
    <scope>NUCLEOTIDE SEQUENCE</scope>
    <source>
        <strain evidence="2">ATCC 50740</strain>
    </source>
</reference>
<name>A0A0B5GMU5_MALCL</name>
<dbReference type="PRINTS" id="PR00395">
    <property type="entry name" value="RIBOSOMALS2"/>
</dbReference>
<gene>
    <name evidence="2" type="primary">rps2</name>
</gene>
<evidence type="ECO:0000256" key="1">
    <source>
        <dbReference type="ARBA" id="ARBA00006242"/>
    </source>
</evidence>
<dbReference type="HAMAP" id="MF_00291_B">
    <property type="entry name" value="Ribosomal_uS2_B"/>
    <property type="match status" value="1"/>
</dbReference>
<dbReference type="InterPro" id="IPR023591">
    <property type="entry name" value="Ribosomal_uS2_flav_dom_sf"/>
</dbReference>
<accession>A0A0B5GMU5</accession>
<comment type="similarity">
    <text evidence="1">Belongs to the universal ribosomal protein uS2 family.</text>
</comment>
<dbReference type="GO" id="GO:0005763">
    <property type="term" value="C:mitochondrial small ribosomal subunit"/>
    <property type="evidence" value="ECO:0007669"/>
    <property type="project" value="TreeGrafter"/>
</dbReference>
<geneLocation type="mitochondrion" evidence="2"/>
<dbReference type="PANTHER" id="PTHR12534:SF0">
    <property type="entry name" value="SMALL RIBOSOMAL SUBUNIT PROTEIN US2M"/>
    <property type="match status" value="1"/>
</dbReference>
<protein>
    <submittedName>
        <fullName evidence="2">Ribosomal protein S2</fullName>
    </submittedName>
</protein>
<proteinExistence type="inferred from homology"/>
<dbReference type="InterPro" id="IPR001865">
    <property type="entry name" value="Ribosomal_uS2"/>
</dbReference>
<keyword evidence="2" id="KW-0687">Ribonucleoprotein</keyword>
<dbReference type="CDD" id="cd01425">
    <property type="entry name" value="RPS2"/>
    <property type="match status" value="1"/>
</dbReference>
<dbReference type="GO" id="GO:0003735">
    <property type="term" value="F:structural constituent of ribosome"/>
    <property type="evidence" value="ECO:0007669"/>
    <property type="project" value="InterPro"/>
</dbReference>
<dbReference type="Pfam" id="PF00318">
    <property type="entry name" value="Ribosomal_S2"/>
    <property type="match status" value="2"/>
</dbReference>
<dbReference type="SUPFAM" id="SSF52313">
    <property type="entry name" value="Ribosomal protein S2"/>
    <property type="match status" value="1"/>
</dbReference>
<dbReference type="InterPro" id="IPR005706">
    <property type="entry name" value="Ribosomal_uS2_bac/mit/plastid"/>
</dbReference>
<dbReference type="RefSeq" id="YP_009118109.1">
    <property type="nucleotide sequence ID" value="NC_026311.1"/>
</dbReference>
<dbReference type="GO" id="GO:0006412">
    <property type="term" value="P:translation"/>
    <property type="evidence" value="ECO:0007669"/>
    <property type="project" value="InterPro"/>
</dbReference>
<organism evidence="2">
    <name type="scientific">Malawimonas californiana</name>
    <name type="common">Flagellated protozoan</name>
    <dbReference type="NCBI Taxonomy" id="221722"/>
    <lineage>
        <taxon>Eukaryota</taxon>
        <taxon>Malawimonadida</taxon>
        <taxon>Malawimonadidae</taxon>
        <taxon>Malawimonas</taxon>
    </lineage>
</organism>
<dbReference type="AlphaFoldDB" id="A0A0B5GMU5"/>
<keyword evidence="2" id="KW-0689">Ribosomal protein</keyword>